<keyword evidence="4" id="KW-0418">Kinase</keyword>
<keyword evidence="3" id="KW-0547">Nucleotide-binding</keyword>
<evidence type="ECO:0000313" key="8">
    <source>
        <dbReference type="EMBL" id="KFI18006.1"/>
    </source>
</evidence>
<dbReference type="GO" id="GO:0006164">
    <property type="term" value="P:purine nucleotide biosynthetic process"/>
    <property type="evidence" value="ECO:0007669"/>
    <property type="project" value="TreeGrafter"/>
</dbReference>
<dbReference type="Pfam" id="PF00156">
    <property type="entry name" value="Pribosyltran"/>
    <property type="match status" value="1"/>
</dbReference>
<evidence type="ECO:0000313" key="9">
    <source>
        <dbReference type="Proteomes" id="UP000028839"/>
    </source>
</evidence>
<dbReference type="EC" id="2.7.6.1" evidence="1"/>
<name>A0A0E2YYI6_9GAMM</name>
<comment type="catalytic activity">
    <reaction evidence="6">
        <text>D-ribose 5-phosphate + ATP = 5-phospho-alpha-D-ribose 1-diphosphate + AMP + H(+)</text>
        <dbReference type="Rhea" id="RHEA:15609"/>
        <dbReference type="ChEBI" id="CHEBI:15378"/>
        <dbReference type="ChEBI" id="CHEBI:30616"/>
        <dbReference type="ChEBI" id="CHEBI:58017"/>
        <dbReference type="ChEBI" id="CHEBI:78346"/>
        <dbReference type="ChEBI" id="CHEBI:456215"/>
        <dbReference type="EC" id="2.7.6.1"/>
    </reaction>
</comment>
<reference evidence="8 9" key="1">
    <citation type="submission" date="2014-07" db="EMBL/GenBank/DDBJ databases">
        <title>Comparative analysis of Nitrosococcus oceani genome inventories of strains from Pacific and Atlantic gyres.</title>
        <authorList>
            <person name="Lim C.K."/>
            <person name="Wang L."/>
            <person name="Sayavedra-Soto L.A."/>
            <person name="Klotz M.G."/>
        </authorList>
    </citation>
    <scope>NUCLEOTIDE SEQUENCE [LARGE SCALE GENOMIC DNA]</scope>
    <source>
        <strain evidence="8 9">C-27</strain>
    </source>
</reference>
<feature type="domain" description="Phosphoribosyltransferase" evidence="7">
    <location>
        <begin position="9"/>
        <end position="54"/>
    </location>
</feature>
<dbReference type="AlphaFoldDB" id="A0A0E2YYI6"/>
<sequence length="64" mass="6694">TGNVTIKSKGLDGVKGRDIILVDDMISTGGSIVKAAEFLKKQKSGKVYACCTHALLIGDAEKIS</sequence>
<accession>A0A0E2YYI6</accession>
<evidence type="ECO:0000256" key="4">
    <source>
        <dbReference type="ARBA" id="ARBA00022777"/>
    </source>
</evidence>
<evidence type="ECO:0000256" key="5">
    <source>
        <dbReference type="ARBA" id="ARBA00022840"/>
    </source>
</evidence>
<dbReference type="InterPro" id="IPR000836">
    <property type="entry name" value="PRTase_dom"/>
</dbReference>
<evidence type="ECO:0000256" key="6">
    <source>
        <dbReference type="ARBA" id="ARBA00049535"/>
    </source>
</evidence>
<dbReference type="PANTHER" id="PTHR10210:SF32">
    <property type="entry name" value="RIBOSE-PHOSPHATE PYROPHOSPHOKINASE 2"/>
    <property type="match status" value="1"/>
</dbReference>
<evidence type="ECO:0000259" key="7">
    <source>
        <dbReference type="Pfam" id="PF00156"/>
    </source>
</evidence>
<dbReference type="GO" id="GO:0006015">
    <property type="term" value="P:5-phosphoribose 1-diphosphate biosynthetic process"/>
    <property type="evidence" value="ECO:0007669"/>
    <property type="project" value="TreeGrafter"/>
</dbReference>
<dbReference type="HOGENOM" id="CLU_2855025_0_0_6"/>
<dbReference type="SUPFAM" id="SSF53271">
    <property type="entry name" value="PRTase-like"/>
    <property type="match status" value="1"/>
</dbReference>
<keyword evidence="5" id="KW-0067">ATP-binding</keyword>
<gene>
    <name evidence="8" type="ORF">IB75_16665</name>
</gene>
<dbReference type="Proteomes" id="UP000028839">
    <property type="component" value="Unassembled WGS sequence"/>
</dbReference>
<dbReference type="Gene3D" id="3.40.50.2020">
    <property type="match status" value="1"/>
</dbReference>
<dbReference type="GO" id="GO:0005737">
    <property type="term" value="C:cytoplasm"/>
    <property type="evidence" value="ECO:0007669"/>
    <property type="project" value="TreeGrafter"/>
</dbReference>
<dbReference type="EMBL" id="JPGN01000130">
    <property type="protein sequence ID" value="KFI18006.1"/>
    <property type="molecule type" value="Genomic_DNA"/>
</dbReference>
<dbReference type="GO" id="GO:0002189">
    <property type="term" value="C:ribose phosphate diphosphokinase complex"/>
    <property type="evidence" value="ECO:0007669"/>
    <property type="project" value="TreeGrafter"/>
</dbReference>
<dbReference type="GO" id="GO:0016301">
    <property type="term" value="F:kinase activity"/>
    <property type="evidence" value="ECO:0007669"/>
    <property type="project" value="UniProtKB-KW"/>
</dbReference>
<keyword evidence="2" id="KW-0808">Transferase</keyword>
<evidence type="ECO:0000256" key="3">
    <source>
        <dbReference type="ARBA" id="ARBA00022741"/>
    </source>
</evidence>
<comment type="caution">
    <text evidence="8">The sequence shown here is derived from an EMBL/GenBank/DDBJ whole genome shotgun (WGS) entry which is preliminary data.</text>
</comment>
<dbReference type="GO" id="GO:0004749">
    <property type="term" value="F:ribose phosphate diphosphokinase activity"/>
    <property type="evidence" value="ECO:0007669"/>
    <property type="project" value="UniProtKB-EC"/>
</dbReference>
<dbReference type="InterPro" id="IPR029057">
    <property type="entry name" value="PRTase-like"/>
</dbReference>
<dbReference type="PANTHER" id="PTHR10210">
    <property type="entry name" value="RIBOSE-PHOSPHATE DIPHOSPHOKINASE FAMILY MEMBER"/>
    <property type="match status" value="1"/>
</dbReference>
<organism evidence="8 9">
    <name type="scientific">Nitrosococcus oceani C-27</name>
    <dbReference type="NCBI Taxonomy" id="314279"/>
    <lineage>
        <taxon>Bacteria</taxon>
        <taxon>Pseudomonadati</taxon>
        <taxon>Pseudomonadota</taxon>
        <taxon>Gammaproteobacteria</taxon>
        <taxon>Chromatiales</taxon>
        <taxon>Chromatiaceae</taxon>
        <taxon>Nitrosococcus</taxon>
    </lineage>
</organism>
<protein>
    <recommendedName>
        <fullName evidence="1">ribose-phosphate diphosphokinase</fullName>
        <ecNumber evidence="1">2.7.6.1</ecNumber>
    </recommendedName>
</protein>
<proteinExistence type="predicted"/>
<dbReference type="GO" id="GO:0000287">
    <property type="term" value="F:magnesium ion binding"/>
    <property type="evidence" value="ECO:0007669"/>
    <property type="project" value="InterPro"/>
</dbReference>
<dbReference type="InterPro" id="IPR005946">
    <property type="entry name" value="Rib-P_diPkinase"/>
</dbReference>
<feature type="non-terminal residue" evidence="8">
    <location>
        <position position="1"/>
    </location>
</feature>
<evidence type="ECO:0000256" key="2">
    <source>
        <dbReference type="ARBA" id="ARBA00022679"/>
    </source>
</evidence>
<dbReference type="CDD" id="cd06223">
    <property type="entry name" value="PRTases_typeI"/>
    <property type="match status" value="1"/>
</dbReference>
<evidence type="ECO:0000256" key="1">
    <source>
        <dbReference type="ARBA" id="ARBA00013247"/>
    </source>
</evidence>
<dbReference type="GO" id="GO:0005524">
    <property type="term" value="F:ATP binding"/>
    <property type="evidence" value="ECO:0007669"/>
    <property type="project" value="UniProtKB-KW"/>
</dbReference>